<evidence type="ECO:0000256" key="3">
    <source>
        <dbReference type="ARBA" id="ARBA00023237"/>
    </source>
</evidence>
<evidence type="ECO:0000259" key="7">
    <source>
        <dbReference type="Pfam" id="PF07715"/>
    </source>
</evidence>
<dbReference type="InterPro" id="IPR036942">
    <property type="entry name" value="Beta-barrel_TonB_sf"/>
</dbReference>
<dbReference type="InterPro" id="IPR000531">
    <property type="entry name" value="Beta-barrel_TonB"/>
</dbReference>
<evidence type="ECO:0000313" key="8">
    <source>
        <dbReference type="EMBL" id="EWH11493.1"/>
    </source>
</evidence>
<feature type="domain" description="TonB-dependent receptor plug" evidence="7">
    <location>
        <begin position="56"/>
        <end position="162"/>
    </location>
</feature>
<evidence type="ECO:0000259" key="6">
    <source>
        <dbReference type="Pfam" id="PF00593"/>
    </source>
</evidence>
<keyword evidence="8" id="KW-0675">Receptor</keyword>
<dbReference type="Pfam" id="PF00593">
    <property type="entry name" value="TonB_dep_Rec_b-barrel"/>
    <property type="match status" value="1"/>
</dbReference>
<dbReference type="PATRIC" id="fig|1328313.3.peg.676"/>
<dbReference type="Gene3D" id="2.40.170.20">
    <property type="entry name" value="TonB-dependent receptor, beta-barrel domain"/>
    <property type="match status" value="1"/>
</dbReference>
<gene>
    <name evidence="8" type="ORF">DS2_03255</name>
</gene>
<accession>W7QUF8</accession>
<dbReference type="STRING" id="1328313.DS2_03255"/>
<evidence type="ECO:0000256" key="1">
    <source>
        <dbReference type="ARBA" id="ARBA00004442"/>
    </source>
</evidence>
<comment type="caution">
    <text evidence="8">The sequence shown here is derived from an EMBL/GenBank/DDBJ whole genome shotgun (WGS) entry which is preliminary data.</text>
</comment>
<name>W7QUF8_9ALTE</name>
<dbReference type="EMBL" id="ARZY01000004">
    <property type="protein sequence ID" value="EWH11493.1"/>
    <property type="molecule type" value="Genomic_DNA"/>
</dbReference>
<keyword evidence="4" id="KW-0798">TonB box</keyword>
<sequence>MKNNKFNKTRLATSLSLVLSATAFTSAPVFAEEGADTEVIKVKGIRGSLMRSVDLKRSAAGIVDAISAEDMGKFPDTNLAESLQRITGVSIDRSNGEGSKVTVRGVGPDNNLVLLNGRQMPTANINATSASDSRSFDFANLASEGVAAVEVYKSGKADIATGGLGATINLTSFKPLNNPGTKLSVGVKAVHDTSTDSGDSVTPEFSGLFSQTFADDKIGIAVVASYQNRQNGAARAEAGNGWRPFSATQDATWGTLPDAPADGSADPNHLNRPSTGIYAVPQNMLYGFKEVERTRTNGQLTLQFRPFDELTATLDYTYSKNDVDVNQNIHSVWMNFGHTSSQWTDTNSEGVAAPIVITENNTGVAGDEPPFGHAKGDLTFADLVSQVEQSGQVNENKSVGFNLEYQANDNLKFTLDYHSSSAEAKPNTIYGNSNTIQMATNIRGETTIDFSSEFPVVSVKFPAEYSVNDFDDATAHPLSDVSGLEPDRVRTTGTSFRNSYMKSEIDQLQVKGKWTFDSGIVESIDFGIGNNVVENRNAYAFAERATWGGVGQYDDVPNELLEASRSTMVERFDNLPGDKSNMINEFWAPDFEAIAKIVGEKYGDPSDPQTWPCGTTICAPSKYQEDRRTKEESVSAYVQSKLVFDLGPMPATIYAGVRYEETDVISTTLLPEVLRIGWIADNEFTIERGTEDVFATGKGSYDYILPNLDLQLEVVEDLFVKASASKTISRPGYGNLTAGGRVNEARYTGVKGARGNPGLLPIESTNLDLSVEFYYGEGSYVSVGYFDKKIDGFVSVEEVNDTLPGVFNPAAGERFNDAVAVVGPNDPAAVRAEILKQNPADGVYIEEANSTTGEAAKIWGHPTENAVLEVTYTQPVNSGGKNLDGFELAIQHLFGDSGFGLIANATIVDGDLTYDNSSLEPQEAPLIGLSDSYNLVGFYDKDGLQIRLAYNWRDSFLKATSDASVTHNPIYTQDYGQLDANVSFDINENFTVFAEAINVTDEYTRDHGRHQLMTYLIEQTGTRYNFGARYTF</sequence>
<dbReference type="InterPro" id="IPR012910">
    <property type="entry name" value="Plug_dom"/>
</dbReference>
<dbReference type="InterPro" id="IPR037066">
    <property type="entry name" value="Plug_dom_sf"/>
</dbReference>
<dbReference type="NCBIfam" id="TIGR01782">
    <property type="entry name" value="TonB-Xanth-Caul"/>
    <property type="match status" value="1"/>
</dbReference>
<feature type="signal peptide" evidence="5">
    <location>
        <begin position="1"/>
        <end position="31"/>
    </location>
</feature>
<evidence type="ECO:0000313" key="9">
    <source>
        <dbReference type="Proteomes" id="UP000019276"/>
    </source>
</evidence>
<dbReference type="AlphaFoldDB" id="W7QUF8"/>
<dbReference type="GO" id="GO:0009279">
    <property type="term" value="C:cell outer membrane"/>
    <property type="evidence" value="ECO:0007669"/>
    <property type="project" value="UniProtKB-SubCell"/>
</dbReference>
<protein>
    <submittedName>
        <fullName evidence="8">TonB-dependent receptor</fullName>
    </submittedName>
</protein>
<dbReference type="PANTHER" id="PTHR40980:SF3">
    <property type="entry name" value="TONB-DEPENDENT RECEPTOR-LIKE BETA-BARREL DOMAIN-CONTAINING PROTEIN"/>
    <property type="match status" value="1"/>
</dbReference>
<evidence type="ECO:0000256" key="5">
    <source>
        <dbReference type="SAM" id="SignalP"/>
    </source>
</evidence>
<organism evidence="8 9">
    <name type="scientific">Catenovulum agarivorans DS-2</name>
    <dbReference type="NCBI Taxonomy" id="1328313"/>
    <lineage>
        <taxon>Bacteria</taxon>
        <taxon>Pseudomonadati</taxon>
        <taxon>Pseudomonadota</taxon>
        <taxon>Gammaproteobacteria</taxon>
        <taxon>Alteromonadales</taxon>
        <taxon>Alteromonadaceae</taxon>
        <taxon>Catenovulum</taxon>
    </lineage>
</organism>
<feature type="chain" id="PRO_5004898573" evidence="5">
    <location>
        <begin position="32"/>
        <end position="1032"/>
    </location>
</feature>
<dbReference type="SUPFAM" id="SSF56935">
    <property type="entry name" value="Porins"/>
    <property type="match status" value="1"/>
</dbReference>
<dbReference type="InterPro" id="IPR010104">
    <property type="entry name" value="TonB_rcpt_bac"/>
</dbReference>
<comment type="similarity">
    <text evidence="4">Belongs to the TonB-dependent receptor family.</text>
</comment>
<dbReference type="Proteomes" id="UP000019276">
    <property type="component" value="Unassembled WGS sequence"/>
</dbReference>
<reference evidence="8 9" key="1">
    <citation type="journal article" date="2014" name="Genome Announc.">
        <title>Draft Genome Sequence of the Agar-Degrading Bacterium Catenovulum sp. Strain DS-2, Isolated from Intestines of Haliotis diversicolor.</title>
        <authorList>
            <person name="Shan D."/>
            <person name="Li X."/>
            <person name="Gu Z."/>
            <person name="Wei G."/>
            <person name="Gao Z."/>
            <person name="Shao Z."/>
        </authorList>
    </citation>
    <scope>NUCLEOTIDE SEQUENCE [LARGE SCALE GENOMIC DNA]</scope>
    <source>
        <strain evidence="8 9">DS-2</strain>
    </source>
</reference>
<evidence type="ECO:0000256" key="4">
    <source>
        <dbReference type="RuleBase" id="RU003357"/>
    </source>
</evidence>
<dbReference type="Pfam" id="PF07715">
    <property type="entry name" value="Plug"/>
    <property type="match status" value="1"/>
</dbReference>
<feature type="domain" description="TonB-dependent receptor-like beta-barrel" evidence="6">
    <location>
        <begin position="482"/>
        <end position="999"/>
    </location>
</feature>
<dbReference type="RefSeq" id="WP_035013215.1">
    <property type="nucleotide sequence ID" value="NZ_ARZY01000004.1"/>
</dbReference>
<comment type="subcellular location">
    <subcellularLocation>
        <location evidence="1 4">Cell outer membrane</location>
    </subcellularLocation>
</comment>
<keyword evidence="9" id="KW-1185">Reference proteome</keyword>
<dbReference type="OrthoDB" id="8727862at2"/>
<dbReference type="eggNOG" id="COG1629">
    <property type="taxonomic scope" value="Bacteria"/>
</dbReference>
<evidence type="ECO:0000256" key="2">
    <source>
        <dbReference type="ARBA" id="ARBA00023136"/>
    </source>
</evidence>
<keyword evidence="3" id="KW-0998">Cell outer membrane</keyword>
<keyword evidence="5" id="KW-0732">Signal</keyword>
<keyword evidence="2 4" id="KW-0472">Membrane</keyword>
<proteinExistence type="inferred from homology"/>
<dbReference type="PANTHER" id="PTHR40980">
    <property type="entry name" value="PLUG DOMAIN-CONTAINING PROTEIN"/>
    <property type="match status" value="1"/>
</dbReference>
<dbReference type="Gene3D" id="2.170.130.10">
    <property type="entry name" value="TonB-dependent receptor, plug domain"/>
    <property type="match status" value="1"/>
</dbReference>